<comment type="caution">
    <text evidence="2">The sequence shown here is derived from an EMBL/GenBank/DDBJ whole genome shotgun (WGS) entry which is preliminary data.</text>
</comment>
<name>A0A9Q0AQV9_9PEZI</name>
<evidence type="ECO:0000256" key="1">
    <source>
        <dbReference type="SAM" id="Phobius"/>
    </source>
</evidence>
<dbReference type="OrthoDB" id="5244249at2759"/>
<evidence type="ECO:0000313" key="2">
    <source>
        <dbReference type="EMBL" id="KAI1880019.1"/>
    </source>
</evidence>
<evidence type="ECO:0000313" key="3">
    <source>
        <dbReference type="Proteomes" id="UP000829685"/>
    </source>
</evidence>
<feature type="transmembrane region" description="Helical" evidence="1">
    <location>
        <begin position="34"/>
        <end position="55"/>
    </location>
</feature>
<sequence>MWLFNKSANHGRSSIIVPNTWHDRAKARFSRFRAFLIPIAALALIAAGLGTWIGLKYREDSQGQASGGAAGVTTLTAAIPVVETVYLVPTSAAIAPDHTTTSSAASSSPSKLSTVVPSTFVTATRLTSTGGSTASPTAKSSGHSPICDVDTFKKNASYVGVFNKGVVPEQFQALPAENATDCCQQCFGMVDRDCNGWGWLNQMCFYVWGYPGPHANETCPQGYPSPSFDYRGTEQDFAGFGPCAVR</sequence>
<dbReference type="AlphaFoldDB" id="A0A9Q0AQV9"/>
<accession>A0A9Q0AQV9</accession>
<keyword evidence="3" id="KW-1185">Reference proteome</keyword>
<keyword evidence="1" id="KW-0472">Membrane</keyword>
<dbReference type="Proteomes" id="UP000829685">
    <property type="component" value="Unassembled WGS sequence"/>
</dbReference>
<organism evidence="2 3">
    <name type="scientific">Neoarthrinium moseri</name>
    <dbReference type="NCBI Taxonomy" id="1658444"/>
    <lineage>
        <taxon>Eukaryota</taxon>
        <taxon>Fungi</taxon>
        <taxon>Dikarya</taxon>
        <taxon>Ascomycota</taxon>
        <taxon>Pezizomycotina</taxon>
        <taxon>Sordariomycetes</taxon>
        <taxon>Xylariomycetidae</taxon>
        <taxon>Amphisphaeriales</taxon>
        <taxon>Apiosporaceae</taxon>
        <taxon>Neoarthrinium</taxon>
    </lineage>
</organism>
<keyword evidence="1" id="KW-0812">Transmembrane</keyword>
<protein>
    <submittedName>
        <fullName evidence="2">Uncharacterized protein</fullName>
    </submittedName>
</protein>
<reference evidence="2" key="1">
    <citation type="submission" date="2021-03" db="EMBL/GenBank/DDBJ databases">
        <title>Revisited historic fungal species revealed as producer of novel bioactive compounds through whole genome sequencing and comparative genomics.</title>
        <authorList>
            <person name="Vignolle G.A."/>
            <person name="Hochenegger N."/>
            <person name="Mach R.L."/>
            <person name="Mach-Aigner A.R."/>
            <person name="Javad Rahimi M."/>
            <person name="Salim K.A."/>
            <person name="Chan C.M."/>
            <person name="Lim L.B.L."/>
            <person name="Cai F."/>
            <person name="Druzhinina I.S."/>
            <person name="U'Ren J.M."/>
            <person name="Derntl C."/>
        </authorList>
    </citation>
    <scope>NUCLEOTIDE SEQUENCE</scope>
    <source>
        <strain evidence="2">TUCIM 5799</strain>
    </source>
</reference>
<gene>
    <name evidence="2" type="ORF">JX265_001640</name>
</gene>
<dbReference type="EMBL" id="JAFIMR010000003">
    <property type="protein sequence ID" value="KAI1880019.1"/>
    <property type="molecule type" value="Genomic_DNA"/>
</dbReference>
<keyword evidence="1" id="KW-1133">Transmembrane helix</keyword>
<proteinExistence type="predicted"/>